<reference evidence="2" key="1">
    <citation type="journal article" date="2020" name="mSystems">
        <title>Genome- and Community-Level Interaction Insights into Carbon Utilization and Element Cycling Functions of Hydrothermarchaeota in Hydrothermal Sediment.</title>
        <authorList>
            <person name="Zhou Z."/>
            <person name="Liu Y."/>
            <person name="Xu W."/>
            <person name="Pan J."/>
            <person name="Luo Z.H."/>
            <person name="Li M."/>
        </authorList>
    </citation>
    <scope>NUCLEOTIDE SEQUENCE [LARGE SCALE GENOMIC DNA]</scope>
    <source>
        <strain evidence="2">HyVt-96</strain>
    </source>
</reference>
<evidence type="ECO:0000313" key="2">
    <source>
        <dbReference type="EMBL" id="HHF53257.1"/>
    </source>
</evidence>
<comment type="caution">
    <text evidence="2">The sequence shown here is derived from an EMBL/GenBank/DDBJ whole genome shotgun (WGS) entry which is preliminary data.</text>
</comment>
<dbReference type="AlphaFoldDB" id="A0A7V5HN15"/>
<dbReference type="EMBL" id="DRTX01000140">
    <property type="protein sequence ID" value="HHF53257.1"/>
    <property type="molecule type" value="Genomic_DNA"/>
</dbReference>
<gene>
    <name evidence="2" type="ORF">ENL43_02695</name>
</gene>
<accession>A0A7V5HN15</accession>
<dbReference type="InterPro" id="IPR046699">
    <property type="entry name" value="ARPP-1"/>
</dbReference>
<organism evidence="2">
    <name type="scientific">candidate division WOR-3 bacterium</name>
    <dbReference type="NCBI Taxonomy" id="2052148"/>
    <lineage>
        <taxon>Bacteria</taxon>
        <taxon>Bacteria division WOR-3</taxon>
    </lineage>
</organism>
<proteinExistence type="predicted"/>
<sequence length="296" mass="33373">MLDFLKQVKLDEPLFLRNVTLYPLKGEIGSDGFTTLDEALERKDASFKDVLDVNSVELDYRGGAPLFILDGEEIIGARQDRVVNTAIFAEPNTRAVIPVSCIEEGRWSGGEEFKPGYFSVTPSLRSILASTVTDSLKNSGKFMSNQSLIWKTVRDTLKVTGVQSVTGSFHDVVRSLGEEIEEYVEEYETPEDITGFIAYVNNSFVGMDLFATRDLYKKLENKLLKSYALEGVIRQRVKKKSLEIEPHELIKHLINNKFEAFNSVIKGTEWRLKEENLVARALTVKENPVHVAVFSV</sequence>
<dbReference type="Proteomes" id="UP000886050">
    <property type="component" value="Unassembled WGS sequence"/>
</dbReference>
<protein>
    <recommendedName>
        <fullName evidence="1">ARG and Rhodanese-Phosphatase-superfamily-associated domain-containing protein</fullName>
    </recommendedName>
</protein>
<name>A0A7V5HN15_UNCW3</name>
<dbReference type="Pfam" id="PF20208">
    <property type="entry name" value="ARPP-1"/>
    <property type="match status" value="1"/>
</dbReference>
<feature type="domain" description="ARG and Rhodanese-Phosphatase-superfamily-associated" evidence="1">
    <location>
        <begin position="7"/>
        <end position="294"/>
    </location>
</feature>
<evidence type="ECO:0000259" key="1">
    <source>
        <dbReference type="Pfam" id="PF20208"/>
    </source>
</evidence>